<evidence type="ECO:0000256" key="1">
    <source>
        <dbReference type="SAM" id="MobiDB-lite"/>
    </source>
</evidence>
<proteinExistence type="predicted"/>
<protein>
    <submittedName>
        <fullName evidence="2">Extensin</fullName>
    </submittedName>
</protein>
<evidence type="ECO:0000313" key="2">
    <source>
        <dbReference type="EMBL" id="KAJ6814423.1"/>
    </source>
</evidence>
<keyword evidence="3" id="KW-1185">Reference proteome</keyword>
<dbReference type="Proteomes" id="UP001140949">
    <property type="component" value="Unassembled WGS sequence"/>
</dbReference>
<reference evidence="2" key="2">
    <citation type="submission" date="2023-04" db="EMBL/GenBank/DDBJ databases">
        <authorList>
            <person name="Bruccoleri R.E."/>
            <person name="Oakeley E.J."/>
            <person name="Faust A.-M."/>
            <person name="Dessus-Babus S."/>
            <person name="Altorfer M."/>
            <person name="Burckhardt D."/>
            <person name="Oertli M."/>
            <person name="Naumann U."/>
            <person name="Petersen F."/>
            <person name="Wong J."/>
        </authorList>
    </citation>
    <scope>NUCLEOTIDE SEQUENCE</scope>
    <source>
        <strain evidence="2">GSM-AAB239-AS_SAM_17_03QT</strain>
        <tissue evidence="2">Leaf</tissue>
    </source>
</reference>
<dbReference type="EMBL" id="JANAVB010029815">
    <property type="protein sequence ID" value="KAJ6814423.1"/>
    <property type="molecule type" value="Genomic_DNA"/>
</dbReference>
<sequence>MGKWGLTGGKWRRCSAIGGRLHRGARQSVEGFTVSRRRRGGSRGRRRCAAPGLDARRRQSTRGGGLVGRRSRDTSGRPDLGGASLEARRARCKGNGGGGRDLAHGRELGEGKLARMEQIVGGTECFGQIWSSRGWDSRPAVDGGYDAVRRSSKRRWPET</sequence>
<organism evidence="2 3">
    <name type="scientific">Iris pallida</name>
    <name type="common">Sweet iris</name>
    <dbReference type="NCBI Taxonomy" id="29817"/>
    <lineage>
        <taxon>Eukaryota</taxon>
        <taxon>Viridiplantae</taxon>
        <taxon>Streptophyta</taxon>
        <taxon>Embryophyta</taxon>
        <taxon>Tracheophyta</taxon>
        <taxon>Spermatophyta</taxon>
        <taxon>Magnoliopsida</taxon>
        <taxon>Liliopsida</taxon>
        <taxon>Asparagales</taxon>
        <taxon>Iridaceae</taxon>
        <taxon>Iridoideae</taxon>
        <taxon>Irideae</taxon>
        <taxon>Iris</taxon>
    </lineage>
</organism>
<feature type="compositionally biased region" description="Basic residues" evidence="1">
    <location>
        <begin position="35"/>
        <end position="48"/>
    </location>
</feature>
<comment type="caution">
    <text evidence="2">The sequence shown here is derived from an EMBL/GenBank/DDBJ whole genome shotgun (WGS) entry which is preliminary data.</text>
</comment>
<feature type="region of interest" description="Disordered" evidence="1">
    <location>
        <begin position="25"/>
        <end position="105"/>
    </location>
</feature>
<accession>A0AAX6FE00</accession>
<gene>
    <name evidence="2" type="ORF">M6B38_140030</name>
</gene>
<evidence type="ECO:0000313" key="3">
    <source>
        <dbReference type="Proteomes" id="UP001140949"/>
    </source>
</evidence>
<dbReference type="AlphaFoldDB" id="A0AAX6FE00"/>
<reference evidence="2" key="1">
    <citation type="journal article" date="2023" name="GigaByte">
        <title>Genome assembly of the bearded iris, Iris pallida Lam.</title>
        <authorList>
            <person name="Bruccoleri R.E."/>
            <person name="Oakeley E.J."/>
            <person name="Faust A.M.E."/>
            <person name="Altorfer M."/>
            <person name="Dessus-Babus S."/>
            <person name="Burckhardt D."/>
            <person name="Oertli M."/>
            <person name="Naumann U."/>
            <person name="Petersen F."/>
            <person name="Wong J."/>
        </authorList>
    </citation>
    <scope>NUCLEOTIDE SEQUENCE</scope>
    <source>
        <strain evidence="2">GSM-AAB239-AS_SAM_17_03QT</strain>
    </source>
</reference>
<name>A0AAX6FE00_IRIPA</name>